<comment type="caution">
    <text evidence="2">The sequence shown here is derived from an EMBL/GenBank/DDBJ whole genome shotgun (WGS) entry which is preliminary data.</text>
</comment>
<sequence length="122" mass="14325">MVRDGVFNPLHHGGALFQQFAVDSWVKVEQNRLNFHRKNQKELRCDTYKAVQVSDSRIENFFLFSSYFSCTLFKLFRTGLLEILQMLPAARESSFHPLDQQAYQYAMAIPKYGKPDFFLTFT</sequence>
<evidence type="ECO:0000313" key="2">
    <source>
        <dbReference type="EMBL" id="GMS95674.1"/>
    </source>
</evidence>
<protein>
    <recommendedName>
        <fullName evidence="1">Helitron helicase-like domain-containing protein</fullName>
    </recommendedName>
</protein>
<organism evidence="2 3">
    <name type="scientific">Pristionchus entomophagus</name>
    <dbReference type="NCBI Taxonomy" id="358040"/>
    <lineage>
        <taxon>Eukaryota</taxon>
        <taxon>Metazoa</taxon>
        <taxon>Ecdysozoa</taxon>
        <taxon>Nematoda</taxon>
        <taxon>Chromadorea</taxon>
        <taxon>Rhabditida</taxon>
        <taxon>Rhabditina</taxon>
        <taxon>Diplogasteromorpha</taxon>
        <taxon>Diplogasteroidea</taxon>
        <taxon>Neodiplogasteridae</taxon>
        <taxon>Pristionchus</taxon>
    </lineage>
</organism>
<dbReference type="EMBL" id="BTSX01000004">
    <property type="protein sequence ID" value="GMS95674.1"/>
    <property type="molecule type" value="Genomic_DNA"/>
</dbReference>
<dbReference type="Pfam" id="PF14214">
    <property type="entry name" value="Helitron_like_N"/>
    <property type="match status" value="1"/>
</dbReference>
<feature type="domain" description="Helitron helicase-like" evidence="1">
    <location>
        <begin position="3"/>
        <end position="122"/>
    </location>
</feature>
<accession>A0AAV5TN07</accession>
<dbReference type="AlphaFoldDB" id="A0AAV5TN07"/>
<evidence type="ECO:0000259" key="1">
    <source>
        <dbReference type="Pfam" id="PF14214"/>
    </source>
</evidence>
<dbReference type="Proteomes" id="UP001432027">
    <property type="component" value="Unassembled WGS sequence"/>
</dbReference>
<name>A0AAV5TN07_9BILA</name>
<dbReference type="InterPro" id="IPR025476">
    <property type="entry name" value="Helitron_helicase-like"/>
</dbReference>
<feature type="non-terminal residue" evidence="2">
    <location>
        <position position="122"/>
    </location>
</feature>
<evidence type="ECO:0000313" key="3">
    <source>
        <dbReference type="Proteomes" id="UP001432027"/>
    </source>
</evidence>
<keyword evidence="3" id="KW-1185">Reference proteome</keyword>
<dbReference type="PANTHER" id="PTHR45786">
    <property type="entry name" value="DNA BINDING PROTEIN-LIKE"/>
    <property type="match status" value="1"/>
</dbReference>
<reference evidence="2" key="1">
    <citation type="submission" date="2023-10" db="EMBL/GenBank/DDBJ databases">
        <title>Genome assembly of Pristionchus species.</title>
        <authorList>
            <person name="Yoshida K."/>
            <person name="Sommer R.J."/>
        </authorList>
    </citation>
    <scope>NUCLEOTIDE SEQUENCE</scope>
    <source>
        <strain evidence="2">RS0144</strain>
    </source>
</reference>
<proteinExistence type="predicted"/>
<dbReference type="PANTHER" id="PTHR45786:SF74">
    <property type="entry name" value="ATP-DEPENDENT DNA HELICASE"/>
    <property type="match status" value="1"/>
</dbReference>
<gene>
    <name evidence="2" type="ORF">PENTCL1PPCAC_17849</name>
</gene>